<organism evidence="1 2">
    <name type="scientific">Burkholderia aenigmatica</name>
    <dbReference type="NCBI Taxonomy" id="2015348"/>
    <lineage>
        <taxon>Bacteria</taxon>
        <taxon>Pseudomonadati</taxon>
        <taxon>Pseudomonadota</taxon>
        <taxon>Betaproteobacteria</taxon>
        <taxon>Burkholderiales</taxon>
        <taxon>Burkholderiaceae</taxon>
        <taxon>Burkholderia</taxon>
        <taxon>Burkholderia cepacia complex</taxon>
    </lineage>
</organism>
<evidence type="ECO:0000313" key="1">
    <source>
        <dbReference type="EMBL" id="VWB21828.1"/>
    </source>
</evidence>
<dbReference type="AlphaFoldDB" id="A0A6P2HXX6"/>
<evidence type="ECO:0000313" key="2">
    <source>
        <dbReference type="Proteomes" id="UP000494261"/>
    </source>
</evidence>
<gene>
    <name evidence="1" type="ORF">BLA13014_00738</name>
</gene>
<protein>
    <submittedName>
        <fullName evidence="1">Uncharacterized protein</fullName>
    </submittedName>
</protein>
<name>A0A6P2HXX6_9BURK</name>
<accession>A0A6P2HXX6</accession>
<dbReference type="EMBL" id="CABVQC010000003">
    <property type="protein sequence ID" value="VWB21828.1"/>
    <property type="molecule type" value="Genomic_DNA"/>
</dbReference>
<sequence length="47" mass="5432">MAGTQLERLVMTDSLSVSTGHFGCDVFVRRIRKLNNGWREILPIWEV</sequence>
<reference evidence="1 2" key="1">
    <citation type="submission" date="2019-09" db="EMBL/GenBank/DDBJ databases">
        <authorList>
            <person name="Depoorter E."/>
        </authorList>
    </citation>
    <scope>NUCLEOTIDE SEQUENCE [LARGE SCALE GENOMIC DNA]</scope>
    <source>
        <strain evidence="1">LMG 13014</strain>
    </source>
</reference>
<proteinExistence type="predicted"/>
<dbReference type="Proteomes" id="UP000494261">
    <property type="component" value="Unassembled WGS sequence"/>
</dbReference>